<evidence type="ECO:0000313" key="2">
    <source>
        <dbReference type="EMBL" id="TCF70695.1"/>
    </source>
</evidence>
<dbReference type="AlphaFoldDB" id="A0A4R0VQQ2"/>
<evidence type="ECO:0000256" key="1">
    <source>
        <dbReference type="SAM" id="MobiDB-lite"/>
    </source>
</evidence>
<feature type="region of interest" description="Disordered" evidence="1">
    <location>
        <begin position="147"/>
        <end position="170"/>
    </location>
</feature>
<comment type="caution">
    <text evidence="2">The sequence shown here is derived from an EMBL/GenBank/DDBJ whole genome shotgun (WGS) entry which is preliminary data.</text>
</comment>
<dbReference type="Proteomes" id="UP000292729">
    <property type="component" value="Unassembled WGS sequence"/>
</dbReference>
<dbReference type="EMBL" id="SHTI01000018">
    <property type="protein sequence ID" value="TCF70695.1"/>
    <property type="molecule type" value="Genomic_DNA"/>
</dbReference>
<evidence type="ECO:0000313" key="3">
    <source>
        <dbReference type="Proteomes" id="UP000292729"/>
    </source>
</evidence>
<proteinExistence type="predicted"/>
<name>A0A4R0VQQ2_BIFLL</name>
<sequence>MLRHRGHKNARNTEYAQRAAFDLRIRAEENTPPNQIQRMTPHQLPRTAKSAEFIEFTGPIKSLNSINRRLTHHITLSYTLPIDSLRTQSRTVMACSRRQGLQQNWLKENSATYNKDAPVCPYVQLRSRMKSKITSKTCWLQKSYSCSAPSTSTSCASTPCSTSRSRILTD</sequence>
<protein>
    <submittedName>
        <fullName evidence="2">Transposase</fullName>
    </submittedName>
</protein>
<gene>
    <name evidence="2" type="ORF">MCC10119_1017</name>
</gene>
<reference evidence="2 3" key="1">
    <citation type="journal article" date="2018" name="Sci. Rep.">
        <title>Genomic diversity and distribution of Bifidobacterium longum subsp. longum across the human lifespan.</title>
        <authorList>
            <person name="Odamaki T."/>
            <person name="Bottacini F."/>
            <person name="Kato K."/>
            <person name="Mitsuyama E."/>
            <person name="Yoshida K."/>
            <person name="Horigome A."/>
            <person name="Xiao J.Z."/>
            <person name="van Sinderen D."/>
        </authorList>
    </citation>
    <scope>NUCLEOTIDE SEQUENCE [LARGE SCALE GENOMIC DNA]</scope>
    <source>
        <strain evidence="2 3">MCC10119</strain>
    </source>
</reference>
<organism evidence="2 3">
    <name type="scientific">Bifidobacterium longum subsp. longum</name>
    <dbReference type="NCBI Taxonomy" id="1679"/>
    <lineage>
        <taxon>Bacteria</taxon>
        <taxon>Bacillati</taxon>
        <taxon>Actinomycetota</taxon>
        <taxon>Actinomycetes</taxon>
        <taxon>Bifidobacteriales</taxon>
        <taxon>Bifidobacteriaceae</taxon>
        <taxon>Bifidobacterium</taxon>
    </lineage>
</organism>
<accession>A0A4R0VQQ2</accession>